<dbReference type="SUPFAM" id="SSF51717">
    <property type="entry name" value="Dihydropteroate synthetase-like"/>
    <property type="match status" value="1"/>
</dbReference>
<dbReference type="InterPro" id="IPR045031">
    <property type="entry name" value="DHP_synth-like"/>
</dbReference>
<dbReference type="GO" id="GO:0004156">
    <property type="term" value="F:dihydropteroate synthase activity"/>
    <property type="evidence" value="ECO:0007669"/>
    <property type="project" value="UniProtKB-EC"/>
</dbReference>
<evidence type="ECO:0000256" key="5">
    <source>
        <dbReference type="ARBA" id="ARBA00012458"/>
    </source>
</evidence>
<comment type="pathway">
    <text evidence="3">Cofactor biosynthesis; tetrahydrofolate biosynthesis; 7,8-dihydrofolate from 2-amino-4-hydroxy-6-hydroxymethyl-7,8-dihydropteridine diphosphate and 4-aminobenzoate: step 1/2.</text>
</comment>
<proteinExistence type="inferred from homology"/>
<dbReference type="PROSITE" id="PS50972">
    <property type="entry name" value="PTERIN_BINDING"/>
    <property type="match status" value="1"/>
</dbReference>
<name>A0A2G4YTV5_9PROT</name>
<dbReference type="PROSITE" id="PS00792">
    <property type="entry name" value="DHPS_1"/>
    <property type="match status" value="1"/>
</dbReference>
<evidence type="ECO:0000256" key="6">
    <source>
        <dbReference type="ARBA" id="ARBA00016919"/>
    </source>
</evidence>
<feature type="domain" description="Pterin-binding" evidence="12">
    <location>
        <begin position="111"/>
        <end position="364"/>
    </location>
</feature>
<dbReference type="InterPro" id="IPR011005">
    <property type="entry name" value="Dihydropteroate_synth-like_sf"/>
</dbReference>
<keyword evidence="10" id="KW-0289">Folate biosynthesis</keyword>
<protein>
    <recommendedName>
        <fullName evidence="6">Dihydropteroate synthase</fullName>
        <ecNumber evidence="5">2.5.1.15</ecNumber>
    </recommendedName>
    <alternativeName>
        <fullName evidence="11">Dihydropteroate pyrophosphorylase</fullName>
    </alternativeName>
</protein>
<evidence type="ECO:0000256" key="1">
    <source>
        <dbReference type="ARBA" id="ARBA00000012"/>
    </source>
</evidence>
<evidence type="ECO:0000256" key="4">
    <source>
        <dbReference type="ARBA" id="ARBA00009503"/>
    </source>
</evidence>
<dbReference type="InterPro" id="IPR000489">
    <property type="entry name" value="Pterin-binding_dom"/>
</dbReference>
<dbReference type="EC" id="2.5.1.15" evidence="5"/>
<keyword evidence="8" id="KW-0479">Metal-binding</keyword>
<accession>A0A2G4YTV5</accession>
<dbReference type="PROSITE" id="PS00793">
    <property type="entry name" value="DHPS_2"/>
    <property type="match status" value="1"/>
</dbReference>
<keyword evidence="14" id="KW-1185">Reference proteome</keyword>
<dbReference type="PANTHER" id="PTHR20941">
    <property type="entry name" value="FOLATE SYNTHESIS PROTEINS"/>
    <property type="match status" value="1"/>
</dbReference>
<dbReference type="CDD" id="cd00739">
    <property type="entry name" value="DHPS"/>
    <property type="match status" value="1"/>
</dbReference>
<dbReference type="InParanoid" id="A0A2G4YTV5"/>
<evidence type="ECO:0000313" key="14">
    <source>
        <dbReference type="Proteomes" id="UP000229730"/>
    </source>
</evidence>
<evidence type="ECO:0000256" key="11">
    <source>
        <dbReference type="ARBA" id="ARBA00030193"/>
    </source>
</evidence>
<dbReference type="OrthoDB" id="9811744at2"/>
<dbReference type="EMBL" id="PDEM01000009">
    <property type="protein sequence ID" value="PHZ85758.1"/>
    <property type="molecule type" value="Genomic_DNA"/>
</dbReference>
<organism evidence="13 14">
    <name type="scientific">Paremcibacter congregatus</name>
    <dbReference type="NCBI Taxonomy" id="2043170"/>
    <lineage>
        <taxon>Bacteria</taxon>
        <taxon>Pseudomonadati</taxon>
        <taxon>Pseudomonadota</taxon>
        <taxon>Alphaproteobacteria</taxon>
        <taxon>Emcibacterales</taxon>
        <taxon>Emcibacteraceae</taxon>
        <taxon>Paremcibacter</taxon>
    </lineage>
</organism>
<gene>
    <name evidence="13" type="primary">folP</name>
    <name evidence="13" type="ORF">CRD36_03495</name>
</gene>
<dbReference type="NCBIfam" id="TIGR01496">
    <property type="entry name" value="DHPS"/>
    <property type="match status" value="1"/>
</dbReference>
<evidence type="ECO:0000256" key="3">
    <source>
        <dbReference type="ARBA" id="ARBA00004763"/>
    </source>
</evidence>
<comment type="caution">
    <text evidence="13">The sequence shown here is derived from an EMBL/GenBank/DDBJ whole genome shotgun (WGS) entry which is preliminary data.</text>
</comment>
<dbReference type="GO" id="GO:0005829">
    <property type="term" value="C:cytosol"/>
    <property type="evidence" value="ECO:0007669"/>
    <property type="project" value="TreeGrafter"/>
</dbReference>
<evidence type="ECO:0000256" key="8">
    <source>
        <dbReference type="ARBA" id="ARBA00022723"/>
    </source>
</evidence>
<keyword evidence="7" id="KW-0808">Transferase</keyword>
<comment type="similarity">
    <text evidence="4">Belongs to the DHPS family.</text>
</comment>
<dbReference type="GO" id="GO:0046654">
    <property type="term" value="P:tetrahydrofolate biosynthetic process"/>
    <property type="evidence" value="ECO:0007669"/>
    <property type="project" value="TreeGrafter"/>
</dbReference>
<dbReference type="GO" id="GO:0046872">
    <property type="term" value="F:metal ion binding"/>
    <property type="evidence" value="ECO:0007669"/>
    <property type="project" value="UniProtKB-KW"/>
</dbReference>
<dbReference type="Proteomes" id="UP000229730">
    <property type="component" value="Unassembled WGS sequence"/>
</dbReference>
<dbReference type="GO" id="GO:0046656">
    <property type="term" value="P:folic acid biosynthetic process"/>
    <property type="evidence" value="ECO:0007669"/>
    <property type="project" value="UniProtKB-KW"/>
</dbReference>
<evidence type="ECO:0000313" key="13">
    <source>
        <dbReference type="EMBL" id="PHZ85758.1"/>
    </source>
</evidence>
<evidence type="ECO:0000256" key="2">
    <source>
        <dbReference type="ARBA" id="ARBA00001946"/>
    </source>
</evidence>
<keyword evidence="9" id="KW-0460">Magnesium</keyword>
<dbReference type="PANTHER" id="PTHR20941:SF1">
    <property type="entry name" value="FOLIC ACID SYNTHESIS PROTEIN FOL1"/>
    <property type="match status" value="1"/>
</dbReference>
<comment type="catalytic activity">
    <reaction evidence="1">
        <text>(7,8-dihydropterin-6-yl)methyl diphosphate + 4-aminobenzoate = 7,8-dihydropteroate + diphosphate</text>
        <dbReference type="Rhea" id="RHEA:19949"/>
        <dbReference type="ChEBI" id="CHEBI:17836"/>
        <dbReference type="ChEBI" id="CHEBI:17839"/>
        <dbReference type="ChEBI" id="CHEBI:33019"/>
        <dbReference type="ChEBI" id="CHEBI:72950"/>
        <dbReference type="EC" id="2.5.1.15"/>
    </reaction>
</comment>
<evidence type="ECO:0000259" key="12">
    <source>
        <dbReference type="PROSITE" id="PS50972"/>
    </source>
</evidence>
<dbReference type="AlphaFoldDB" id="A0A2G4YTV5"/>
<dbReference type="RefSeq" id="WP_099471343.1">
    <property type="nucleotide sequence ID" value="NZ_CP041025.1"/>
</dbReference>
<dbReference type="Gene3D" id="3.20.20.20">
    <property type="entry name" value="Dihydropteroate synthase-like"/>
    <property type="match status" value="1"/>
</dbReference>
<dbReference type="Pfam" id="PF00809">
    <property type="entry name" value="Pterin_bind"/>
    <property type="match status" value="1"/>
</dbReference>
<comment type="cofactor">
    <cofactor evidence="2">
        <name>Mg(2+)</name>
        <dbReference type="ChEBI" id="CHEBI:18420"/>
    </cofactor>
</comment>
<evidence type="ECO:0000256" key="10">
    <source>
        <dbReference type="ARBA" id="ARBA00022909"/>
    </source>
</evidence>
<sequence length="371" mass="39827">MHGPVDSKLYLQPLGFLRGCRASGAVKDGHAWWLAGGQQGIGLAFTLVRILFRHEGMAVDEVTLPVGHIGDYQADLSSFHQGEMDRLLGQIQGVRPPLPCGEGRTIAWDKPVIQGIVNVTPDSFSDGGRYDQAEKAVDHALALMAAGADIIDIGGESTRPGAEKVSIEEELSRVIPVIDMLAARSVPISIDSRNARVMKAALGAGAAIVNDVSALGHDGDALKLVAQQNCPVILMHAQKTPDVMQDNPQYDDVLLDVYDYLEQRLEVCLAAGIDRANLLVDPGIGFGKALEHNLALLSNLSFFHGLGVPVLLGVSRKSFLGALSHEPEASQRLAGSLASGVAGWEQGVQILRVHDVRETRQARDVWQRLTL</sequence>
<evidence type="ECO:0000256" key="7">
    <source>
        <dbReference type="ARBA" id="ARBA00022679"/>
    </source>
</evidence>
<dbReference type="InterPro" id="IPR006390">
    <property type="entry name" value="DHP_synth_dom"/>
</dbReference>
<dbReference type="FunCoup" id="A0A2G4YTV5">
    <property type="interactions" value="501"/>
</dbReference>
<dbReference type="FunFam" id="3.20.20.20:FF:000006">
    <property type="entry name" value="Dihydropteroate synthase"/>
    <property type="match status" value="1"/>
</dbReference>
<reference evidence="13 14" key="1">
    <citation type="submission" date="2017-10" db="EMBL/GenBank/DDBJ databases">
        <title>Frigbacter circumglobatus gen. nov. sp. nov., isolated from sediment cultured in situ.</title>
        <authorList>
            <person name="Zhao Z."/>
        </authorList>
    </citation>
    <scope>NUCLEOTIDE SEQUENCE [LARGE SCALE GENOMIC DNA]</scope>
    <source>
        <strain evidence="13 14">ZYL</strain>
    </source>
</reference>
<evidence type="ECO:0000256" key="9">
    <source>
        <dbReference type="ARBA" id="ARBA00022842"/>
    </source>
</evidence>